<keyword evidence="2" id="KW-1185">Reference proteome</keyword>
<proteinExistence type="predicted"/>
<name>A0A345AVF8_9CAUD</name>
<evidence type="ECO:0000313" key="2">
    <source>
        <dbReference type="Proteomes" id="UP000255561"/>
    </source>
</evidence>
<dbReference type="Proteomes" id="UP000255561">
    <property type="component" value="Segment"/>
</dbReference>
<protein>
    <submittedName>
        <fullName evidence="1">Uncharacterized protein</fullName>
    </submittedName>
</protein>
<accession>A0A345AVF8</accession>
<gene>
    <name evidence="1" type="ORF">SCOTTIE_26</name>
</gene>
<dbReference type="EMBL" id="MH460825">
    <property type="protein sequence ID" value="AXF40891.1"/>
    <property type="molecule type" value="Genomic_DNA"/>
</dbReference>
<reference evidence="2" key="1">
    <citation type="submission" date="2018-06" db="EMBL/GenBank/DDBJ databases">
        <authorList>
            <person name="Diane Y.G."/>
            <person name="Leblanc L."/>
            <person name="Cassin E."/>
            <person name="Salisbury A."/>
            <person name="Peterman C."/>
            <person name="Rai P."/>
            <person name="Barroga N.D."/>
            <person name="Macalinao D.S."/>
            <person name="Juste J."/>
            <person name="Cisneros R."/>
            <person name="Grose J.H."/>
            <person name="Strong C."/>
            <person name="Amy P.S."/>
            <person name="Philippos T.K."/>
        </authorList>
    </citation>
    <scope>NUCLEOTIDE SEQUENCE [LARGE SCALE GENOMIC DNA]</scope>
</reference>
<evidence type="ECO:0000313" key="1">
    <source>
        <dbReference type="EMBL" id="AXF40891.1"/>
    </source>
</evidence>
<sequence>MTRNTAHVIIKLTNRITVHIKEEFKMKKQQLIDAIYGAINILKESGEEDFRELKRKEKKAFFEKFEDIVSDYDGDKDYTYAVVELDDVYFTFASNELHGFDKNDINDFWTDDYEGGTALERLQNALKSLNRPVEVVNLTPHELTILDENNNVIHRIPSSGFARAHQTREHIGDINGIPAYKTSFGEVEGLPAPQEDVIYVVSALTAQAAPHRDDLYIPDNQVRDAEGRIIGCRALGQI</sequence>
<organism evidence="1 2">
    <name type="scientific">Paenibacillus phage Scottie</name>
    <dbReference type="NCBI Taxonomy" id="1636259"/>
    <lineage>
        <taxon>Viruses</taxon>
        <taxon>Duplodnaviria</taxon>
        <taxon>Heunggongvirae</taxon>
        <taxon>Uroviricota</taxon>
        <taxon>Caudoviricetes</taxon>
        <taxon>Halcyonevirus</taxon>
        <taxon>Halcyonevirus scottie</taxon>
    </lineage>
</organism>